<evidence type="ECO:0000256" key="2">
    <source>
        <dbReference type="ARBA" id="ARBA00022679"/>
    </source>
</evidence>
<dbReference type="Gene3D" id="3.40.50.300">
    <property type="entry name" value="P-loop containing nucleotide triphosphate hydrolases"/>
    <property type="match status" value="2"/>
</dbReference>
<evidence type="ECO:0000256" key="5">
    <source>
        <dbReference type="ARBA" id="ARBA00023136"/>
    </source>
</evidence>
<evidence type="ECO:0000256" key="6">
    <source>
        <dbReference type="ARBA" id="ARBA00023180"/>
    </source>
</evidence>
<dbReference type="STRING" id="349064.SAMN05660429_00248"/>
<comment type="subcellular location">
    <subcellularLocation>
        <location evidence="1">Membrane</location>
        <topology evidence="1">Single-pass membrane protein</topology>
    </subcellularLocation>
</comment>
<accession>A0A1H9YJE4</accession>
<dbReference type="GO" id="GO:0016020">
    <property type="term" value="C:membrane"/>
    <property type="evidence" value="ECO:0007669"/>
    <property type="project" value="UniProtKB-SubCell"/>
</dbReference>
<name>A0A1H9YJE4_THASX</name>
<evidence type="ECO:0000313" key="7">
    <source>
        <dbReference type="EMBL" id="SES69167.1"/>
    </source>
</evidence>
<dbReference type="Proteomes" id="UP000199308">
    <property type="component" value="Unassembled WGS sequence"/>
</dbReference>
<keyword evidence="4" id="KW-1133">Transmembrane helix</keyword>
<dbReference type="InterPro" id="IPR027417">
    <property type="entry name" value="P-loop_NTPase"/>
</dbReference>
<sequence>MYFKIINFFRKKRKNTPRFFIHIPKTAGTSFRVGLESQLYVVPHYALNQKITHKLVREKLSGNMTEQQFYESILKRNAVVAGHKKSQEYVNIIPPRNMCTFIREPVARTVSLYEHLKKNNKISVGFEEFLDNPIYHNTQYNYLAGIPVGLYGFIGITEYYNESINIFNRYTGLKVPIKKMNTNKASESKFLQLSEQTRQKILTTNAKDVALYNEALSIFEQRKQASDWLHCHVEMKEEILCGNAWFGLSNEKVILDVYVDGEYKGQVIAESPTNYVSKAILGNTGFQFPLTIEDLSNNKTIVLKDQKTNQIVTVDSN</sequence>
<keyword evidence="5" id="KW-0472">Membrane</keyword>
<dbReference type="GO" id="GO:0017095">
    <property type="term" value="F:heparan sulfate 6-sulfotransferase activity"/>
    <property type="evidence" value="ECO:0007669"/>
    <property type="project" value="TreeGrafter"/>
</dbReference>
<gene>
    <name evidence="7" type="ORF">SAMN05660429_00248</name>
</gene>
<evidence type="ECO:0000256" key="1">
    <source>
        <dbReference type="ARBA" id="ARBA00004167"/>
    </source>
</evidence>
<dbReference type="EMBL" id="FOHK01000001">
    <property type="protein sequence ID" value="SES69167.1"/>
    <property type="molecule type" value="Genomic_DNA"/>
</dbReference>
<keyword evidence="3" id="KW-0812">Transmembrane</keyword>
<keyword evidence="2 7" id="KW-0808">Transferase</keyword>
<evidence type="ECO:0000256" key="3">
    <source>
        <dbReference type="ARBA" id="ARBA00022692"/>
    </source>
</evidence>
<dbReference type="OrthoDB" id="7981249at2"/>
<evidence type="ECO:0000256" key="4">
    <source>
        <dbReference type="ARBA" id="ARBA00022989"/>
    </source>
</evidence>
<protein>
    <submittedName>
        <fullName evidence="7">Sulfotransferase family protein</fullName>
    </submittedName>
</protein>
<dbReference type="PANTHER" id="PTHR12812">
    <property type="entry name" value="HEPARAN SULFATE 6-O-SULFOTRANSFERASE 3"/>
    <property type="match status" value="1"/>
</dbReference>
<dbReference type="RefSeq" id="WP_093326986.1">
    <property type="nucleotide sequence ID" value="NZ_AP027363.1"/>
</dbReference>
<organism evidence="7 8">
    <name type="scientific">Thalassotalea agarivorans</name>
    <name type="common">Thalassomonas agarivorans</name>
    <dbReference type="NCBI Taxonomy" id="349064"/>
    <lineage>
        <taxon>Bacteria</taxon>
        <taxon>Pseudomonadati</taxon>
        <taxon>Pseudomonadota</taxon>
        <taxon>Gammaproteobacteria</taxon>
        <taxon>Alteromonadales</taxon>
        <taxon>Colwelliaceae</taxon>
        <taxon>Thalassotalea</taxon>
    </lineage>
</organism>
<proteinExistence type="predicted"/>
<dbReference type="AlphaFoldDB" id="A0A1H9YJE4"/>
<dbReference type="InterPro" id="IPR010635">
    <property type="entry name" value="Heparan_SO4-6-sulfoTrfase"/>
</dbReference>
<keyword evidence="6" id="KW-0325">Glycoprotein</keyword>
<dbReference type="PANTHER" id="PTHR12812:SF0">
    <property type="entry name" value="HEPARAN-SULFATE 6-O-SULFOTRANSFERASE"/>
    <property type="match status" value="1"/>
</dbReference>
<keyword evidence="8" id="KW-1185">Reference proteome</keyword>
<reference evidence="7 8" key="1">
    <citation type="submission" date="2016-10" db="EMBL/GenBank/DDBJ databases">
        <authorList>
            <person name="de Groot N.N."/>
        </authorList>
    </citation>
    <scope>NUCLEOTIDE SEQUENCE [LARGE SCALE GENOMIC DNA]</scope>
    <source>
        <strain evidence="7 8">DSM 19706</strain>
    </source>
</reference>
<evidence type="ECO:0000313" key="8">
    <source>
        <dbReference type="Proteomes" id="UP000199308"/>
    </source>
</evidence>